<evidence type="ECO:0000313" key="5">
    <source>
        <dbReference type="Proteomes" id="UP000316688"/>
    </source>
</evidence>
<protein>
    <submittedName>
        <fullName evidence="4">ABC transporter substrate-binding protein</fullName>
    </submittedName>
</protein>
<dbReference type="PANTHER" id="PTHR30483:SF6">
    <property type="entry name" value="PERIPLASMIC BINDING PROTEIN OF ABC TRANSPORTER FOR NATURAL AMINO ACIDS"/>
    <property type="match status" value="1"/>
</dbReference>
<dbReference type="CDD" id="cd06344">
    <property type="entry name" value="PBP1_ABC_HAAT-like"/>
    <property type="match status" value="1"/>
</dbReference>
<evidence type="ECO:0000256" key="2">
    <source>
        <dbReference type="ARBA" id="ARBA00022729"/>
    </source>
</evidence>
<sequence length="387" mass="41986">MPDVRFSWQGRGAAFLLVLAGLLTACLEQEPARERTRHLAVAEQITLGLAWPLDHPKRTLVEGAELAVGEINADGGVLGRPLTLQLRDDERSVDEAMRIAESFAADPRLSAVIAHLDSSLALAAAPAYEQAELPMLTPGATDVHLTERGYQWVFRTMVNNAHSGRQLADRLVSQGHERVVVYYLNNPFGRDLARQFESRAAERGLEVVDRRGYDGVGSNHARRFRDWRDFLAFDAIVIAGSLPEGAAIIRQIRALGVDVPIHGGIGLDSPALVRLGGDAVGGVQVTTVFHPDMPGERVAEFVAAYEEKTGQRPDAAAAQGYDAVYLLAAAMERAESVQPAAIAKALRAPMGYSGVSGLYRFDPHGELIDKPVIFQQVAEGSLQYLTH</sequence>
<dbReference type="InterPro" id="IPR051010">
    <property type="entry name" value="BCAA_transport"/>
</dbReference>
<dbReference type="PROSITE" id="PS51257">
    <property type="entry name" value="PROKAR_LIPOPROTEIN"/>
    <property type="match status" value="1"/>
</dbReference>
<dbReference type="AlphaFoldDB" id="A0A557RJK2"/>
<evidence type="ECO:0000259" key="3">
    <source>
        <dbReference type="Pfam" id="PF13458"/>
    </source>
</evidence>
<keyword evidence="5" id="KW-1185">Reference proteome</keyword>
<dbReference type="InterPro" id="IPR028081">
    <property type="entry name" value="Leu-bd"/>
</dbReference>
<dbReference type="Gene3D" id="3.40.50.2300">
    <property type="match status" value="2"/>
</dbReference>
<reference evidence="4 5" key="1">
    <citation type="submission" date="2019-07" db="EMBL/GenBank/DDBJ databases">
        <title>Reclasification of Spiribacter aquaticus.</title>
        <authorList>
            <person name="Leon M.J."/>
            <person name="Sanchez-Porro C."/>
            <person name="Ventosa A."/>
        </authorList>
    </citation>
    <scope>NUCLEOTIDE SEQUENCE [LARGE SCALE GENOMIC DNA]</scope>
    <source>
        <strain evidence="4 5">SP30</strain>
    </source>
</reference>
<feature type="domain" description="Leucine-binding protein" evidence="3">
    <location>
        <begin position="58"/>
        <end position="378"/>
    </location>
</feature>
<evidence type="ECO:0000313" key="4">
    <source>
        <dbReference type="EMBL" id="TVO65330.1"/>
    </source>
</evidence>
<comment type="similarity">
    <text evidence="1">Belongs to the leucine-binding protein family.</text>
</comment>
<dbReference type="EMBL" id="VMKP01000002">
    <property type="protein sequence ID" value="TVO65330.1"/>
    <property type="molecule type" value="Genomic_DNA"/>
</dbReference>
<accession>A0A557RJK2</accession>
<proteinExistence type="inferred from homology"/>
<dbReference type="PANTHER" id="PTHR30483">
    <property type="entry name" value="LEUCINE-SPECIFIC-BINDING PROTEIN"/>
    <property type="match status" value="1"/>
</dbReference>
<organism evidence="4 5">
    <name type="scientific">Spiribacter aquaticus</name>
    <dbReference type="NCBI Taxonomy" id="1935996"/>
    <lineage>
        <taxon>Bacteria</taxon>
        <taxon>Pseudomonadati</taxon>
        <taxon>Pseudomonadota</taxon>
        <taxon>Gammaproteobacteria</taxon>
        <taxon>Chromatiales</taxon>
        <taxon>Ectothiorhodospiraceae</taxon>
        <taxon>Spiribacter</taxon>
    </lineage>
</organism>
<dbReference type="SUPFAM" id="SSF53822">
    <property type="entry name" value="Periplasmic binding protein-like I"/>
    <property type="match status" value="1"/>
</dbReference>
<keyword evidence="2" id="KW-0732">Signal</keyword>
<gene>
    <name evidence="4" type="ORF">FPL11_04390</name>
</gene>
<dbReference type="Proteomes" id="UP000316688">
    <property type="component" value="Unassembled WGS sequence"/>
</dbReference>
<dbReference type="Pfam" id="PF13458">
    <property type="entry name" value="Peripla_BP_6"/>
    <property type="match status" value="1"/>
</dbReference>
<dbReference type="RefSeq" id="WP_144347583.1">
    <property type="nucleotide sequence ID" value="NZ_VMKP01000002.1"/>
</dbReference>
<evidence type="ECO:0000256" key="1">
    <source>
        <dbReference type="ARBA" id="ARBA00010062"/>
    </source>
</evidence>
<dbReference type="InterPro" id="IPR028082">
    <property type="entry name" value="Peripla_BP_I"/>
</dbReference>
<name>A0A557RJK2_9GAMM</name>
<comment type="caution">
    <text evidence="4">The sequence shown here is derived from an EMBL/GenBank/DDBJ whole genome shotgun (WGS) entry which is preliminary data.</text>
</comment>